<dbReference type="Pfam" id="PF00881">
    <property type="entry name" value="Nitroreductase"/>
    <property type="match status" value="2"/>
</dbReference>
<evidence type="ECO:0000256" key="1">
    <source>
        <dbReference type="ARBA" id="ARBA00007118"/>
    </source>
</evidence>
<evidence type="ECO:0000259" key="3">
    <source>
        <dbReference type="Pfam" id="PF00881"/>
    </source>
</evidence>
<sequence>MKKILGKLYFKVLLFKNNILPRYFIATPFFSKLYYFLFSSTFNREQHAVLKGKINHLKELERDKANIYTLIRNTHRIEKGLLMRPRRDVFALDYIEETIEAFLNIWDPKKIDIDLQYKWFYDVLSEYFSTSGDNELISKLATKFNNKVINVKTNEASSNGIEKSIPYHRLEEEKPNISYEDFFKLMRFRRSVRWFLDKKVPRTLIDKAILAAAQSPSACNRQPFEYRVIDDPELLKGVVNLPGGVRGYVDGIQTIIVVLGNLDAYFDERDRHVIYIDASLANMSFMLALETLGLSSCAINWPDVEVLEKKMEHILKLEKHQRPIMCMAVGYPDPLGKVAFSEKRTLEHIRTYNYGNSN</sequence>
<feature type="domain" description="Nitroreductase" evidence="3">
    <location>
        <begin position="187"/>
        <end position="236"/>
    </location>
</feature>
<evidence type="ECO:0000313" key="5">
    <source>
        <dbReference type="Proteomes" id="UP001589590"/>
    </source>
</evidence>
<proteinExistence type="inferred from homology"/>
<name>A0ABV5GVE5_9FLAO</name>
<keyword evidence="5" id="KW-1185">Reference proteome</keyword>
<dbReference type="InterPro" id="IPR029479">
    <property type="entry name" value="Nitroreductase"/>
</dbReference>
<dbReference type="RefSeq" id="WP_290269257.1">
    <property type="nucleotide sequence ID" value="NZ_JAUFQP010000007.1"/>
</dbReference>
<feature type="domain" description="Nitroreductase" evidence="3">
    <location>
        <begin position="250"/>
        <end position="331"/>
    </location>
</feature>
<evidence type="ECO:0000313" key="4">
    <source>
        <dbReference type="EMBL" id="MFB9103594.1"/>
    </source>
</evidence>
<dbReference type="CDD" id="cd02062">
    <property type="entry name" value="Nitro_FMN_reductase"/>
    <property type="match status" value="1"/>
</dbReference>
<keyword evidence="2" id="KW-0560">Oxidoreductase</keyword>
<comment type="caution">
    <text evidence="4">The sequence shown here is derived from an EMBL/GenBank/DDBJ whole genome shotgun (WGS) entry which is preliminary data.</text>
</comment>
<dbReference type="EMBL" id="JBHMFA010000001">
    <property type="protein sequence ID" value="MFB9103594.1"/>
    <property type="molecule type" value="Genomic_DNA"/>
</dbReference>
<evidence type="ECO:0000256" key="2">
    <source>
        <dbReference type="ARBA" id="ARBA00023002"/>
    </source>
</evidence>
<dbReference type="PANTHER" id="PTHR43673">
    <property type="entry name" value="NAD(P)H NITROREDUCTASE YDGI-RELATED"/>
    <property type="match status" value="1"/>
</dbReference>
<organism evidence="4 5">
    <name type="scientific">Algibacter miyuki</name>
    <dbReference type="NCBI Taxonomy" id="1306933"/>
    <lineage>
        <taxon>Bacteria</taxon>
        <taxon>Pseudomonadati</taxon>
        <taxon>Bacteroidota</taxon>
        <taxon>Flavobacteriia</taxon>
        <taxon>Flavobacteriales</taxon>
        <taxon>Flavobacteriaceae</taxon>
        <taxon>Algibacter</taxon>
    </lineage>
</organism>
<comment type="similarity">
    <text evidence="1">Belongs to the nitroreductase family.</text>
</comment>
<dbReference type="SUPFAM" id="SSF55469">
    <property type="entry name" value="FMN-dependent nitroreductase-like"/>
    <property type="match status" value="1"/>
</dbReference>
<accession>A0ABV5GVE5</accession>
<dbReference type="InterPro" id="IPR000415">
    <property type="entry name" value="Nitroreductase-like"/>
</dbReference>
<reference evidence="4 5" key="1">
    <citation type="submission" date="2024-09" db="EMBL/GenBank/DDBJ databases">
        <authorList>
            <person name="Sun Q."/>
            <person name="Mori K."/>
        </authorList>
    </citation>
    <scope>NUCLEOTIDE SEQUENCE [LARGE SCALE GENOMIC DNA]</scope>
    <source>
        <strain evidence="4 5">CECT 8300</strain>
    </source>
</reference>
<dbReference type="Proteomes" id="UP001589590">
    <property type="component" value="Unassembled WGS sequence"/>
</dbReference>
<dbReference type="PANTHER" id="PTHR43673:SF10">
    <property type="entry name" value="NADH DEHYDROGENASE_NAD(P)H NITROREDUCTASE XCC3605-RELATED"/>
    <property type="match status" value="1"/>
</dbReference>
<gene>
    <name evidence="4" type="ORF">ACFFU1_01685</name>
</gene>
<dbReference type="Gene3D" id="3.40.109.10">
    <property type="entry name" value="NADH Oxidase"/>
    <property type="match status" value="1"/>
</dbReference>
<protein>
    <submittedName>
        <fullName evidence="4">Nitroreductase family protein</fullName>
    </submittedName>
</protein>